<evidence type="ECO:0000313" key="2">
    <source>
        <dbReference type="Proteomes" id="UP000196205"/>
    </source>
</evidence>
<evidence type="ECO:0000313" key="1">
    <source>
        <dbReference type="EMBL" id="ARW46741.1"/>
    </source>
</evidence>
<accession>A0A1Y0XZQ8</accession>
<protein>
    <submittedName>
        <fullName evidence="1">Uncharacterized protein</fullName>
    </submittedName>
</protein>
<proteinExistence type="predicted"/>
<dbReference type="AlphaFoldDB" id="A0A1Y0XZQ8"/>
<organism evidence="1 2">
    <name type="scientific">Acetobacter pasteurianus subsp. pasteurianus</name>
    <dbReference type="NCBI Taxonomy" id="481145"/>
    <lineage>
        <taxon>Bacteria</taxon>
        <taxon>Pseudomonadati</taxon>
        <taxon>Pseudomonadota</taxon>
        <taxon>Alphaproteobacteria</taxon>
        <taxon>Acetobacterales</taxon>
        <taxon>Acetobacteraceae</taxon>
        <taxon>Acetobacter</taxon>
    </lineage>
</organism>
<name>A0A1Y0XZQ8_ACEPA</name>
<reference evidence="1 2" key="1">
    <citation type="submission" date="2017-05" db="EMBL/GenBank/DDBJ databases">
        <title>Genome sequence of Acetobacter pasteurianus subsp. pasteurianus strain SRCM101342.</title>
        <authorList>
            <person name="Cho S.H."/>
        </authorList>
    </citation>
    <scope>NUCLEOTIDE SEQUENCE [LARGE SCALE GENOMIC DNA]</scope>
    <source>
        <strain evidence="1 2">SRCM101342</strain>
    </source>
</reference>
<dbReference type="Proteomes" id="UP000196205">
    <property type="component" value="Chromosome"/>
</dbReference>
<gene>
    <name evidence="1" type="ORF">S1001342_00381</name>
</gene>
<sequence>MSGKIQPWSRFSALYGLLWGSWDYDAIGDTGVIPLPKAMNLTHTRSVLSICLYLPRFSEIVIVWKDAPDGTLYIHIYITYKVTL</sequence>
<dbReference type="EMBL" id="CP021509">
    <property type="protein sequence ID" value="ARW46741.1"/>
    <property type="molecule type" value="Genomic_DNA"/>
</dbReference>